<sequence length="192" mass="21203">MEPQLGPKAASLWPGRPGLLLWVSALSCSFSSLASPSPSLVPRIRTSYNSGRTFLGLDKCNACIGTSICKKFFKEEIRFDSWLASHLELPPDYLPSYPANYSDDSKTWRPVEVSRLVSKQQSDISDRRICASAAAPKTCSIERILRKTGRFQKWLQAKRLTPDLVQVSVRPRAGDKEAGVEGGVSSRLTSSK</sequence>
<feature type="chain" id="PRO_5034664129" description="Divergent protein kinase domain 2B" evidence="3">
    <location>
        <begin position="35"/>
        <end position="192"/>
    </location>
</feature>
<dbReference type="InterPro" id="IPR020519">
    <property type="entry name" value="DIPK2A/B"/>
</dbReference>
<evidence type="ECO:0008006" key="6">
    <source>
        <dbReference type="Google" id="ProtNLM"/>
    </source>
</evidence>
<name>A0A8C0N6Z4_CANLF</name>
<accession>A0A8C0N6Z4</accession>
<feature type="region of interest" description="Disordered" evidence="2">
    <location>
        <begin position="171"/>
        <end position="192"/>
    </location>
</feature>
<feature type="signal peptide" evidence="3">
    <location>
        <begin position="1"/>
        <end position="34"/>
    </location>
</feature>
<evidence type="ECO:0000256" key="2">
    <source>
        <dbReference type="SAM" id="MobiDB-lite"/>
    </source>
</evidence>
<evidence type="ECO:0000313" key="4">
    <source>
        <dbReference type="Ensembl" id="ENSCAFP00030018387.1"/>
    </source>
</evidence>
<comment type="similarity">
    <text evidence="1">Belongs to the DIPK family.</text>
</comment>
<evidence type="ECO:0000313" key="5">
    <source>
        <dbReference type="Proteomes" id="UP000694429"/>
    </source>
</evidence>
<proteinExistence type="inferred from homology"/>
<keyword evidence="3" id="KW-0732">Signal</keyword>
<organism evidence="4 5">
    <name type="scientific">Canis lupus familiaris</name>
    <name type="common">Dog</name>
    <name type="synonym">Canis familiaris</name>
    <dbReference type="NCBI Taxonomy" id="9615"/>
    <lineage>
        <taxon>Eukaryota</taxon>
        <taxon>Metazoa</taxon>
        <taxon>Chordata</taxon>
        <taxon>Craniata</taxon>
        <taxon>Vertebrata</taxon>
        <taxon>Euteleostomi</taxon>
        <taxon>Mammalia</taxon>
        <taxon>Eutheria</taxon>
        <taxon>Laurasiatheria</taxon>
        <taxon>Carnivora</taxon>
        <taxon>Caniformia</taxon>
        <taxon>Canidae</taxon>
        <taxon>Canis</taxon>
    </lineage>
</organism>
<evidence type="ECO:0000256" key="3">
    <source>
        <dbReference type="SAM" id="SignalP"/>
    </source>
</evidence>
<reference evidence="4" key="1">
    <citation type="submission" date="2025-08" db="UniProtKB">
        <authorList>
            <consortium name="Ensembl"/>
        </authorList>
    </citation>
    <scope>IDENTIFICATION</scope>
</reference>
<dbReference type="Proteomes" id="UP000694429">
    <property type="component" value="Unassembled WGS sequence"/>
</dbReference>
<dbReference type="Ensembl" id="ENSCAFT00030021087.1">
    <property type="protein sequence ID" value="ENSCAFP00030018387.1"/>
    <property type="gene ID" value="ENSCAFG00030011386.1"/>
</dbReference>
<evidence type="ECO:0000256" key="1">
    <source>
        <dbReference type="ARBA" id="ARBA00006338"/>
    </source>
</evidence>
<dbReference type="PANTHER" id="PTHR32073:SF8">
    <property type="entry name" value="DIVERGENT PROTEIN KINASE DOMAIN 2B"/>
    <property type="match status" value="1"/>
</dbReference>
<dbReference type="AlphaFoldDB" id="A0A8C0N6Z4"/>
<dbReference type="PANTHER" id="PTHR32073">
    <property type="entry name" value="GH11358P"/>
    <property type="match status" value="1"/>
</dbReference>
<protein>
    <recommendedName>
        <fullName evidence="6">Divergent protein kinase domain 2B</fullName>
    </recommendedName>
</protein>